<reference evidence="1" key="2">
    <citation type="journal article" date="2021" name="Syst. Appl. Microbiol.">
        <title>Roseomonas hellenica sp. nov., isolated from roots of wild-growing Alkanna tinctoria.</title>
        <authorList>
            <person name="Rat A."/>
            <person name="Naranjo H.D."/>
            <person name="Lebbe L."/>
            <person name="Cnockaert M."/>
            <person name="Krigas N."/>
            <person name="Grigoriadou K."/>
            <person name="Maloupa E."/>
            <person name="Willems A."/>
        </authorList>
    </citation>
    <scope>NUCLEOTIDE SEQUENCE</scope>
    <source>
        <strain evidence="1">LMG 28251</strain>
    </source>
</reference>
<proteinExistence type="predicted"/>
<organism evidence="1 2">
    <name type="scientific">Plastoroseomonas arctica</name>
    <dbReference type="NCBI Taxonomy" id="1509237"/>
    <lineage>
        <taxon>Bacteria</taxon>
        <taxon>Pseudomonadati</taxon>
        <taxon>Pseudomonadota</taxon>
        <taxon>Alphaproteobacteria</taxon>
        <taxon>Acetobacterales</taxon>
        <taxon>Acetobacteraceae</taxon>
        <taxon>Plastoroseomonas</taxon>
    </lineage>
</organism>
<dbReference type="AlphaFoldDB" id="A0AAF1JWJ8"/>
<sequence>MRRDPILALLRLRGFATREAQRLLGLRIQAEAAAAAEAASRDGAPAREEAGGG</sequence>
<name>A0AAF1JWJ8_9PROT</name>
<gene>
    <name evidence="1" type="ORF">GXW79_09325</name>
</gene>
<feature type="non-terminal residue" evidence="1">
    <location>
        <position position="53"/>
    </location>
</feature>
<reference evidence="1" key="1">
    <citation type="submission" date="2020-01" db="EMBL/GenBank/DDBJ databases">
        <authorList>
            <person name="Rat A."/>
        </authorList>
    </citation>
    <scope>NUCLEOTIDE SEQUENCE</scope>
    <source>
        <strain evidence="1">LMG 28251</strain>
    </source>
</reference>
<accession>A0AAF1JWJ8</accession>
<comment type="caution">
    <text evidence="1">The sequence shown here is derived from an EMBL/GenBank/DDBJ whole genome shotgun (WGS) entry which is preliminary data.</text>
</comment>
<protein>
    <submittedName>
        <fullName evidence="1">Uncharacterized protein</fullName>
    </submittedName>
</protein>
<keyword evidence="2" id="KW-1185">Reference proteome</keyword>
<evidence type="ECO:0000313" key="2">
    <source>
        <dbReference type="Proteomes" id="UP001196068"/>
    </source>
</evidence>
<evidence type="ECO:0000313" key="1">
    <source>
        <dbReference type="EMBL" id="MBR0655282.1"/>
    </source>
</evidence>
<dbReference type="EMBL" id="JAAEDH010000009">
    <property type="protein sequence ID" value="MBR0655282.1"/>
    <property type="molecule type" value="Genomic_DNA"/>
</dbReference>
<dbReference type="Proteomes" id="UP001196068">
    <property type="component" value="Unassembled WGS sequence"/>
</dbReference>